<keyword evidence="1" id="KW-0732">Signal</keyword>
<name>A0A7S0F650_9STRA</name>
<accession>A0A7S0F650</accession>
<dbReference type="Gene3D" id="3.40.50.11550">
    <property type="match status" value="1"/>
</dbReference>
<organism evidence="3">
    <name type="scientific">Craspedostauros australis</name>
    <dbReference type="NCBI Taxonomy" id="1486917"/>
    <lineage>
        <taxon>Eukaryota</taxon>
        <taxon>Sar</taxon>
        <taxon>Stramenopiles</taxon>
        <taxon>Ochrophyta</taxon>
        <taxon>Bacillariophyta</taxon>
        <taxon>Bacillariophyceae</taxon>
        <taxon>Bacillariophycidae</taxon>
        <taxon>Naviculales</taxon>
        <taxon>Naviculaceae</taxon>
        <taxon>Craspedostauros</taxon>
    </lineage>
</organism>
<feature type="chain" id="PRO_5030974473" description="Haem-binding uptake Tiki superfamily ChaN domain-containing protein" evidence="1">
    <location>
        <begin position="26"/>
        <end position="433"/>
    </location>
</feature>
<reference evidence="3" key="1">
    <citation type="submission" date="2021-01" db="EMBL/GenBank/DDBJ databases">
        <authorList>
            <person name="Corre E."/>
            <person name="Pelletier E."/>
            <person name="Niang G."/>
            <person name="Scheremetjew M."/>
            <person name="Finn R."/>
            <person name="Kale V."/>
            <person name="Holt S."/>
            <person name="Cochrane G."/>
            <person name="Meng A."/>
            <person name="Brown T."/>
            <person name="Cohen L."/>
        </authorList>
    </citation>
    <scope>NUCLEOTIDE SEQUENCE</scope>
    <source>
        <strain evidence="3">CCMP3328</strain>
    </source>
</reference>
<evidence type="ECO:0000256" key="1">
    <source>
        <dbReference type="SAM" id="SignalP"/>
    </source>
</evidence>
<gene>
    <name evidence="3" type="ORF">CAUS1442_LOCUS13993</name>
</gene>
<feature type="signal peptide" evidence="1">
    <location>
        <begin position="1"/>
        <end position="25"/>
    </location>
</feature>
<evidence type="ECO:0000259" key="2">
    <source>
        <dbReference type="Pfam" id="PF04187"/>
    </source>
</evidence>
<dbReference type="InterPro" id="IPR007314">
    <property type="entry name" value="Cofac_haem-bd_dom"/>
</dbReference>
<sequence length="433" mass="48138">MKFTECARLSLVALLVWIQTGASKALQLPSAFNGNEPQDAAATRRSFLNKGIVATATFGAGLMNKASSSLAEDTSSILPSSTSLYNVQPDASPNLDPKLERMDNLNFVRSLSSNSGSIWLGEHHNSEKDHAFQNQFIRSIYQERRRSRNQAPVAIGLEQVQAQFQPVLDAYIAKRINIKELRAQVEWDRRWTWSFEGYQPIFETAREFGMPLLALNVNSEDLSLVEKKGYPGLPRERMSMYITDRQGFASFAQSRQFSTYVNYVIAPSYDIHEKLGLLQYTMTGEKMDEPLSFRNFLSGRILWDEAMASRAHTWVSDNPNGLLIGLVGADHVKFLNGIPARYSRIAKNKAIDVTSNNAGVQDSVAVIINPTLIDSRPSGSVVNVDGSDSSQTPDRITLQLRYLKDGVDASSEARRLPESTGGVMPFANYIVVT</sequence>
<dbReference type="SUPFAM" id="SSF159501">
    <property type="entry name" value="EreA/ChaN-like"/>
    <property type="match status" value="1"/>
</dbReference>
<protein>
    <recommendedName>
        <fullName evidence="2">Haem-binding uptake Tiki superfamily ChaN domain-containing protein</fullName>
    </recommendedName>
</protein>
<dbReference type="CDD" id="cd14727">
    <property type="entry name" value="ChanN-like"/>
    <property type="match status" value="1"/>
</dbReference>
<feature type="domain" description="Haem-binding uptake Tiki superfamily ChaN" evidence="2">
    <location>
        <begin position="115"/>
        <end position="341"/>
    </location>
</feature>
<dbReference type="Pfam" id="PF04187">
    <property type="entry name" value="Cofac_haem_bdg"/>
    <property type="match status" value="1"/>
</dbReference>
<proteinExistence type="predicted"/>
<evidence type="ECO:0000313" key="3">
    <source>
        <dbReference type="EMBL" id="CAD8341858.1"/>
    </source>
</evidence>
<dbReference type="EMBL" id="HBEF01022622">
    <property type="protein sequence ID" value="CAD8341858.1"/>
    <property type="molecule type" value="Transcribed_RNA"/>
</dbReference>
<dbReference type="AlphaFoldDB" id="A0A7S0F650"/>